<sequence>MNLRALGGVCFRSLFHSHFSRWLLFLCVFLEFSIRTEEFSRNSRREKRIKAFCNSNAQSILLPHQDRSFLRSAGVSSCPMPDPSLYFRPVVGILTHPGDGASGRLNNATNASYIAASYVKFVESAGARVIPLIYNEPKEILAEKLNLVNGVLLTGGWAETAFYMLAVALIKLEMPKDAADMLNEAAGIEKKRQRGGRRS</sequence>
<evidence type="ECO:0000256" key="6">
    <source>
        <dbReference type="ARBA" id="ARBA00022801"/>
    </source>
</evidence>
<dbReference type="PROSITE" id="PS51275">
    <property type="entry name" value="PEPTIDASE_C26_GGH"/>
    <property type="match status" value="1"/>
</dbReference>
<dbReference type="Gene3D" id="3.40.50.880">
    <property type="match status" value="1"/>
</dbReference>
<evidence type="ECO:0000256" key="8">
    <source>
        <dbReference type="SAM" id="SignalP"/>
    </source>
</evidence>
<organism evidence="9 10">
    <name type="scientific">Cinnamomum micranthum f. kanehirae</name>
    <dbReference type="NCBI Taxonomy" id="337451"/>
    <lineage>
        <taxon>Eukaryota</taxon>
        <taxon>Viridiplantae</taxon>
        <taxon>Streptophyta</taxon>
        <taxon>Embryophyta</taxon>
        <taxon>Tracheophyta</taxon>
        <taxon>Spermatophyta</taxon>
        <taxon>Magnoliopsida</taxon>
        <taxon>Magnoliidae</taxon>
        <taxon>Laurales</taxon>
        <taxon>Lauraceae</taxon>
        <taxon>Cinnamomum</taxon>
    </lineage>
</organism>
<dbReference type="EMBL" id="QPKB01000009">
    <property type="protein sequence ID" value="RWR93013.1"/>
    <property type="molecule type" value="Genomic_DNA"/>
</dbReference>
<evidence type="ECO:0000256" key="1">
    <source>
        <dbReference type="ARBA" id="ARBA00004239"/>
    </source>
</evidence>
<dbReference type="GO" id="GO:0046900">
    <property type="term" value="P:tetrahydrofolylpolyglutamate metabolic process"/>
    <property type="evidence" value="ECO:0007669"/>
    <property type="project" value="TreeGrafter"/>
</dbReference>
<keyword evidence="6" id="KW-0378">Hydrolase</keyword>
<accession>A0A443PQG7</accession>
<dbReference type="OrthoDB" id="64220at2759"/>
<dbReference type="GO" id="GO:0034722">
    <property type="term" value="F:gamma-glutamyl-peptidase activity"/>
    <property type="evidence" value="ECO:0007669"/>
    <property type="project" value="UniProtKB-EC"/>
</dbReference>
<comment type="caution">
    <text evidence="9">The sequence shown here is derived from an EMBL/GenBank/DDBJ whole genome shotgun (WGS) entry which is preliminary data.</text>
</comment>
<reference evidence="9 10" key="1">
    <citation type="journal article" date="2019" name="Nat. Plants">
        <title>Stout camphor tree genome fills gaps in understanding of flowering plant genome evolution.</title>
        <authorList>
            <person name="Chaw S.M."/>
            <person name="Liu Y.C."/>
            <person name="Wu Y.W."/>
            <person name="Wang H.Y."/>
            <person name="Lin C.I."/>
            <person name="Wu C.S."/>
            <person name="Ke H.M."/>
            <person name="Chang L.Y."/>
            <person name="Hsu C.Y."/>
            <person name="Yang H.T."/>
            <person name="Sudianto E."/>
            <person name="Hsu M.H."/>
            <person name="Wu K.P."/>
            <person name="Wang L.N."/>
            <person name="Leebens-Mack J.H."/>
            <person name="Tsai I.J."/>
        </authorList>
    </citation>
    <scope>NUCLEOTIDE SEQUENCE [LARGE SCALE GENOMIC DNA]</scope>
    <source>
        <strain evidence="10">cv. Chaw 1501</strain>
        <tissue evidence="9">Young leaves</tissue>
    </source>
</reference>
<evidence type="ECO:0000313" key="10">
    <source>
        <dbReference type="Proteomes" id="UP000283530"/>
    </source>
</evidence>
<dbReference type="PANTHER" id="PTHR11315:SF0">
    <property type="entry name" value="FOLATE GAMMA-GLUTAMYL HYDROLASE"/>
    <property type="match status" value="1"/>
</dbReference>
<keyword evidence="5 8" id="KW-0732">Signal</keyword>
<dbReference type="InterPro" id="IPR011697">
    <property type="entry name" value="Peptidase_C26"/>
</dbReference>
<dbReference type="InterPro" id="IPR029062">
    <property type="entry name" value="Class_I_gatase-like"/>
</dbReference>
<dbReference type="GO" id="GO:0005576">
    <property type="term" value="C:extracellular region"/>
    <property type="evidence" value="ECO:0007669"/>
    <property type="project" value="UniProtKB-SubCell"/>
</dbReference>
<comment type="subcellular location">
    <subcellularLocation>
        <location evidence="1">Secreted</location>
        <location evidence="1">Extracellular space</location>
    </subcellularLocation>
</comment>
<dbReference type="AlphaFoldDB" id="A0A443PQG7"/>
<evidence type="ECO:0000256" key="2">
    <source>
        <dbReference type="ARBA" id="ARBA00011083"/>
    </source>
</evidence>
<comment type="similarity">
    <text evidence="2">Belongs to the peptidase C26 family.</text>
</comment>
<gene>
    <name evidence="9" type="ORF">CKAN_02224300</name>
</gene>
<comment type="caution">
    <text evidence="7">Lacks conserved residue(s) required for the propagation of feature annotation.</text>
</comment>
<evidence type="ECO:0000256" key="3">
    <source>
        <dbReference type="ARBA" id="ARBA00012886"/>
    </source>
</evidence>
<name>A0A443PQG7_9MAGN</name>
<evidence type="ECO:0000256" key="5">
    <source>
        <dbReference type="ARBA" id="ARBA00022729"/>
    </source>
</evidence>
<dbReference type="EC" id="3.4.19.9" evidence="3"/>
<dbReference type="STRING" id="337451.A0A443PQG7"/>
<keyword evidence="10" id="KW-1185">Reference proteome</keyword>
<feature type="chain" id="PRO_5019114335" description="folate gamma-glutamyl hydrolase" evidence="8">
    <location>
        <begin position="39"/>
        <end position="199"/>
    </location>
</feature>
<dbReference type="Pfam" id="PF07722">
    <property type="entry name" value="Peptidase_C26"/>
    <property type="match status" value="1"/>
</dbReference>
<dbReference type="Proteomes" id="UP000283530">
    <property type="component" value="Unassembled WGS sequence"/>
</dbReference>
<protein>
    <recommendedName>
        <fullName evidence="3">folate gamma-glutamyl hydrolase</fullName>
        <ecNumber evidence="3">3.4.19.9</ecNumber>
    </recommendedName>
</protein>
<feature type="signal peptide" evidence="8">
    <location>
        <begin position="1"/>
        <end position="38"/>
    </location>
</feature>
<dbReference type="PANTHER" id="PTHR11315">
    <property type="entry name" value="PROTEASE FAMILY C26 GAMMA-GLUTAMYL HYDROLASE"/>
    <property type="match status" value="1"/>
</dbReference>
<dbReference type="GO" id="GO:0005773">
    <property type="term" value="C:vacuole"/>
    <property type="evidence" value="ECO:0007669"/>
    <property type="project" value="TreeGrafter"/>
</dbReference>
<evidence type="ECO:0000256" key="4">
    <source>
        <dbReference type="ARBA" id="ARBA00022525"/>
    </source>
</evidence>
<dbReference type="InterPro" id="IPR015527">
    <property type="entry name" value="Pept_C26_g-glut_hydrolase"/>
</dbReference>
<evidence type="ECO:0000256" key="7">
    <source>
        <dbReference type="PROSITE-ProRule" id="PRU00607"/>
    </source>
</evidence>
<keyword evidence="4" id="KW-0964">Secreted</keyword>
<proteinExistence type="inferred from homology"/>
<evidence type="ECO:0000313" key="9">
    <source>
        <dbReference type="EMBL" id="RWR93013.1"/>
    </source>
</evidence>